<name>A0A0K8NVZ5_PISS1</name>
<dbReference type="STRING" id="1547922.ISF6_4731"/>
<sequence length="80" mass="8097">MAGPRPAIRTAGPAARPPGRHGRRHTASHAVIRCSTAAVAPSLQCPATATAPPEAAASGARPARRRRPAAAPPRPDPTTV</sequence>
<keyword evidence="3" id="KW-1185">Reference proteome</keyword>
<accession>A0A0K8NVZ5</accession>
<feature type="compositionally biased region" description="Pro residues" evidence="1">
    <location>
        <begin position="70"/>
        <end position="80"/>
    </location>
</feature>
<dbReference type="EMBL" id="BBYR01000007">
    <property type="protein sequence ID" value="GAP34556.1"/>
    <property type="molecule type" value="Genomic_DNA"/>
</dbReference>
<feature type="region of interest" description="Disordered" evidence="1">
    <location>
        <begin position="1"/>
        <end position="27"/>
    </location>
</feature>
<dbReference type="AlphaFoldDB" id="A0A0K8NVZ5"/>
<evidence type="ECO:0000256" key="1">
    <source>
        <dbReference type="SAM" id="MobiDB-lite"/>
    </source>
</evidence>
<feature type="compositionally biased region" description="Low complexity" evidence="1">
    <location>
        <begin position="46"/>
        <end position="61"/>
    </location>
</feature>
<reference evidence="3" key="1">
    <citation type="submission" date="2015-07" db="EMBL/GenBank/DDBJ databases">
        <title>Discovery of a poly(ethylene terephthalate assimilation.</title>
        <authorList>
            <person name="Yoshida S."/>
            <person name="Hiraga K."/>
            <person name="Takehana T."/>
            <person name="Taniguchi I."/>
            <person name="Yamaji H."/>
            <person name="Maeda Y."/>
            <person name="Toyohara K."/>
            <person name="Miyamoto K."/>
            <person name="Kimura Y."/>
            <person name="Oda K."/>
        </authorList>
    </citation>
    <scope>NUCLEOTIDE SEQUENCE [LARGE SCALE GENOMIC DNA]</scope>
    <source>
        <strain evidence="3">NBRC 110686 / TISTR 2288 / 201-F6</strain>
    </source>
</reference>
<feature type="compositionally biased region" description="Low complexity" evidence="1">
    <location>
        <begin position="1"/>
        <end position="14"/>
    </location>
</feature>
<protein>
    <submittedName>
        <fullName evidence="2">Uncharacterized protein</fullName>
    </submittedName>
</protein>
<comment type="caution">
    <text evidence="2">The sequence shown here is derived from an EMBL/GenBank/DDBJ whole genome shotgun (WGS) entry which is preliminary data.</text>
</comment>
<reference evidence="2 3" key="2">
    <citation type="journal article" date="2016" name="Science">
        <title>A bacterium that degrades and assimilates poly(ethylene terephthalate).</title>
        <authorList>
            <person name="Yoshida S."/>
            <person name="Hiraga K."/>
            <person name="Takehana T."/>
            <person name="Taniguchi I."/>
            <person name="Yamaji H."/>
            <person name="Maeda Y."/>
            <person name="Toyohara K."/>
            <person name="Miyamoto K."/>
            <person name="Kimura Y."/>
            <person name="Oda K."/>
        </authorList>
    </citation>
    <scope>NUCLEOTIDE SEQUENCE [LARGE SCALE GENOMIC DNA]</scope>
    <source>
        <strain evidence="3">NBRC 110686 / TISTR 2288 / 201-F6</strain>
    </source>
</reference>
<proteinExistence type="predicted"/>
<evidence type="ECO:0000313" key="2">
    <source>
        <dbReference type="EMBL" id="GAP34556.1"/>
    </source>
</evidence>
<organism evidence="2 3">
    <name type="scientific">Piscinibacter sakaiensis</name>
    <name type="common">Ideonella sakaiensis</name>
    <dbReference type="NCBI Taxonomy" id="1547922"/>
    <lineage>
        <taxon>Bacteria</taxon>
        <taxon>Pseudomonadati</taxon>
        <taxon>Pseudomonadota</taxon>
        <taxon>Betaproteobacteria</taxon>
        <taxon>Burkholderiales</taxon>
        <taxon>Sphaerotilaceae</taxon>
        <taxon>Piscinibacter</taxon>
    </lineage>
</organism>
<feature type="region of interest" description="Disordered" evidence="1">
    <location>
        <begin position="45"/>
        <end position="80"/>
    </location>
</feature>
<gene>
    <name evidence="2" type="ORF">ISF6_4731</name>
</gene>
<evidence type="ECO:0000313" key="3">
    <source>
        <dbReference type="Proteomes" id="UP000037660"/>
    </source>
</evidence>
<feature type="compositionally biased region" description="Basic residues" evidence="1">
    <location>
        <begin position="18"/>
        <end position="27"/>
    </location>
</feature>
<dbReference type="Proteomes" id="UP000037660">
    <property type="component" value="Unassembled WGS sequence"/>
</dbReference>